<dbReference type="PANTHER" id="PTHR13696:SF96">
    <property type="entry name" value="COBQ_COBB_MIND_PARA NUCLEOTIDE BINDING DOMAIN-CONTAINING PROTEIN"/>
    <property type="match status" value="1"/>
</dbReference>
<dbReference type="RefSeq" id="WP_337335857.1">
    <property type="nucleotide sequence ID" value="NZ_JBBDHC010000016.1"/>
</dbReference>
<dbReference type="PIRSF" id="PIRSF009320">
    <property type="entry name" value="Nuc_binding_HP_1000"/>
    <property type="match status" value="1"/>
</dbReference>
<proteinExistence type="predicted"/>
<comment type="caution">
    <text evidence="2">The sequence shown here is derived from an EMBL/GenBank/DDBJ whole genome shotgun (WGS) entry which is preliminary data.</text>
</comment>
<dbReference type="InterPro" id="IPR050678">
    <property type="entry name" value="DNA_Partitioning_ATPase"/>
</dbReference>
<gene>
    <name evidence="2" type="ORF">WB794_10770</name>
</gene>
<organism evidence="2 3">
    <name type="scientific">Denitratimonas tolerans</name>
    <dbReference type="NCBI Taxonomy" id="1338420"/>
    <lineage>
        <taxon>Bacteria</taxon>
        <taxon>Pseudomonadati</taxon>
        <taxon>Pseudomonadota</taxon>
        <taxon>Gammaproteobacteria</taxon>
        <taxon>Lysobacterales</taxon>
        <taxon>Lysobacteraceae</taxon>
        <taxon>Denitratimonas</taxon>
    </lineage>
</organism>
<dbReference type="CDD" id="cd02042">
    <property type="entry name" value="ParAB_family"/>
    <property type="match status" value="1"/>
</dbReference>
<evidence type="ECO:0000313" key="3">
    <source>
        <dbReference type="Proteomes" id="UP001364472"/>
    </source>
</evidence>
<protein>
    <submittedName>
        <fullName evidence="2">ParA family protein</fullName>
    </submittedName>
</protein>
<dbReference type="PANTHER" id="PTHR13696">
    <property type="entry name" value="P-LOOP CONTAINING NUCLEOSIDE TRIPHOSPHATE HYDROLASE"/>
    <property type="match status" value="1"/>
</dbReference>
<dbReference type="Pfam" id="PF01656">
    <property type="entry name" value="CbiA"/>
    <property type="match status" value="1"/>
</dbReference>
<name>A0AAW9R8K8_9GAMM</name>
<dbReference type="SUPFAM" id="SSF52540">
    <property type="entry name" value="P-loop containing nucleoside triphosphate hydrolases"/>
    <property type="match status" value="1"/>
</dbReference>
<dbReference type="InterPro" id="IPR002586">
    <property type="entry name" value="CobQ/CobB/MinD/ParA_Nub-bd_dom"/>
</dbReference>
<sequence length="212" mass="22936">MFRILVASAKGGVGKTTISTTLAGAFATQGKATALVDADPQASSRHWCERRGAAGGVAGVDGTRRKWARRVPDGTQRVVIDAAAGAMPKDLEGFLEVADAVLVPVLPTVMDMEATVRFLNALAEHPRVARGALPVGLVANRLRPWTQASQQAIAQLSQWPCELVAQLRDTQAYALMVGLGKCLFDYHSQNVREHQQDWVPLLHWLEHARRGG</sequence>
<dbReference type="InterPro" id="IPR027417">
    <property type="entry name" value="P-loop_NTPase"/>
</dbReference>
<evidence type="ECO:0000259" key="1">
    <source>
        <dbReference type="Pfam" id="PF01656"/>
    </source>
</evidence>
<dbReference type="EMBL" id="JBBDHC010000016">
    <property type="protein sequence ID" value="MEJ1250151.1"/>
    <property type="molecule type" value="Genomic_DNA"/>
</dbReference>
<keyword evidence="3" id="KW-1185">Reference proteome</keyword>
<dbReference type="Gene3D" id="3.40.50.300">
    <property type="entry name" value="P-loop containing nucleotide triphosphate hydrolases"/>
    <property type="match status" value="1"/>
</dbReference>
<evidence type="ECO:0000313" key="2">
    <source>
        <dbReference type="EMBL" id="MEJ1250151.1"/>
    </source>
</evidence>
<dbReference type="AlphaFoldDB" id="A0AAW9R8K8"/>
<accession>A0AAW9R8K8</accession>
<dbReference type="Proteomes" id="UP001364472">
    <property type="component" value="Unassembled WGS sequence"/>
</dbReference>
<feature type="domain" description="CobQ/CobB/MinD/ParA nucleotide binding" evidence="1">
    <location>
        <begin position="4"/>
        <end position="173"/>
    </location>
</feature>
<reference evidence="2 3" key="1">
    <citation type="journal article" date="2016" name="Antonie Van Leeuwenhoek">
        <title>Denitratimonas tolerans gen. nov., sp. nov., a denitrifying bacterium isolated from a bioreactor for tannery wastewater treatment.</title>
        <authorList>
            <person name="Han S.I."/>
            <person name="Kim J.O."/>
            <person name="Lee Y.R."/>
            <person name="Ekpeghere K.I."/>
            <person name="Koh S.C."/>
            <person name="Whang K.S."/>
        </authorList>
    </citation>
    <scope>NUCLEOTIDE SEQUENCE [LARGE SCALE GENOMIC DNA]</scope>
    <source>
        <strain evidence="2 3">KACC 17565</strain>
    </source>
</reference>